<dbReference type="InParanoid" id="A0A6E8P811"/>
<name>A0A6E8P811_AEDAE</name>
<reference evidence="2" key="1">
    <citation type="submission" date="2017-06" db="EMBL/GenBank/DDBJ databases">
        <title>Aedes aegypti genome working group (AGWG) sequencing and assembly.</title>
        <authorList>
            <consortium name="Aedes aegypti Genome Working Group (AGWG)"/>
            <person name="Matthews B.J."/>
        </authorList>
    </citation>
    <scope>NUCLEOTIDE SEQUENCE [LARGE SCALE GENOMIC DNA]</scope>
    <source>
        <strain evidence="2">LVP_AGWG</strain>
    </source>
</reference>
<keyword evidence="2" id="KW-1185">Reference proteome</keyword>
<dbReference type="AlphaFoldDB" id="A0A6E8P811"/>
<reference evidence="1" key="2">
    <citation type="submission" date="2020-05" db="UniProtKB">
        <authorList>
            <consortium name="EnsemblMetazoa"/>
        </authorList>
    </citation>
    <scope>IDENTIFICATION</scope>
    <source>
        <strain evidence="1">LVP_AGWG</strain>
    </source>
</reference>
<sequence length="98" mass="11278">MIISSTLLWIFVVITCYCSISNRNSIAQRLVRSICEINQHYHHQSILMYRSGSFLIILKIAFGSHPALDDSTIITMVSKEGVREADKHAKHPYAKRFR</sequence>
<organism evidence="1 2">
    <name type="scientific">Aedes aegypti</name>
    <name type="common">Yellowfever mosquito</name>
    <name type="synonym">Culex aegypti</name>
    <dbReference type="NCBI Taxonomy" id="7159"/>
    <lineage>
        <taxon>Eukaryota</taxon>
        <taxon>Metazoa</taxon>
        <taxon>Ecdysozoa</taxon>
        <taxon>Arthropoda</taxon>
        <taxon>Hexapoda</taxon>
        <taxon>Insecta</taxon>
        <taxon>Pterygota</taxon>
        <taxon>Neoptera</taxon>
        <taxon>Endopterygota</taxon>
        <taxon>Diptera</taxon>
        <taxon>Nematocera</taxon>
        <taxon>Culicoidea</taxon>
        <taxon>Culicidae</taxon>
        <taxon>Culicinae</taxon>
        <taxon>Aedini</taxon>
        <taxon>Aedes</taxon>
        <taxon>Stegomyia</taxon>
    </lineage>
</organism>
<evidence type="ECO:0000313" key="1">
    <source>
        <dbReference type="EnsemblMetazoa" id="AAEL029049-PA"/>
    </source>
</evidence>
<protein>
    <submittedName>
        <fullName evidence="1">Uncharacterized protein</fullName>
    </submittedName>
</protein>
<accession>A0A6E8P811</accession>
<evidence type="ECO:0000313" key="2">
    <source>
        <dbReference type="Proteomes" id="UP000008820"/>
    </source>
</evidence>
<dbReference type="Proteomes" id="UP000008820">
    <property type="component" value="Unassembled WGS sequence"/>
</dbReference>
<dbReference type="EnsemblMetazoa" id="AAEL029049-RA">
    <property type="protein sequence ID" value="AAEL029049-PA"/>
    <property type="gene ID" value="AAEL029049"/>
</dbReference>
<proteinExistence type="predicted"/>